<proteinExistence type="predicted"/>
<reference evidence="2 4" key="1">
    <citation type="submission" date="2019-07" db="EMBL/GenBank/DDBJ databases">
        <title>Whole genome shotgun sequence of Cellulomonas hominis NBRC 16055.</title>
        <authorList>
            <person name="Hosoyama A."/>
            <person name="Uohara A."/>
            <person name="Ohji S."/>
            <person name="Ichikawa N."/>
        </authorList>
    </citation>
    <scope>NUCLEOTIDE SEQUENCE [LARGE SCALE GENOMIC DNA]</scope>
    <source>
        <strain evidence="2 4">NBRC 16055</strain>
    </source>
</reference>
<dbReference type="RefSeq" id="WP_146838492.1">
    <property type="nucleotide sequence ID" value="NZ_BJVQ01000037.1"/>
</dbReference>
<evidence type="ECO:0000313" key="3">
    <source>
        <dbReference type="EMBL" id="MBB5472493.1"/>
    </source>
</evidence>
<keyword evidence="4" id="KW-1185">Reference proteome</keyword>
<evidence type="ECO:0000256" key="1">
    <source>
        <dbReference type="SAM" id="MobiDB-lite"/>
    </source>
</evidence>
<comment type="caution">
    <text evidence="2">The sequence shown here is derived from an EMBL/GenBank/DDBJ whole genome shotgun (WGS) entry which is preliminary data.</text>
</comment>
<feature type="compositionally biased region" description="Basic and acidic residues" evidence="1">
    <location>
        <begin position="147"/>
        <end position="161"/>
    </location>
</feature>
<dbReference type="Proteomes" id="UP000564629">
    <property type="component" value="Unassembled WGS sequence"/>
</dbReference>
<dbReference type="AlphaFoldDB" id="A0A511FDW4"/>
<evidence type="ECO:0000313" key="4">
    <source>
        <dbReference type="Proteomes" id="UP000321723"/>
    </source>
</evidence>
<reference evidence="3 5" key="2">
    <citation type="submission" date="2020-08" db="EMBL/GenBank/DDBJ databases">
        <title>Sequencing the genomes of 1000 actinobacteria strains.</title>
        <authorList>
            <person name="Klenk H.-P."/>
        </authorList>
    </citation>
    <scope>NUCLEOTIDE SEQUENCE [LARGE SCALE GENOMIC DNA]</scope>
    <source>
        <strain evidence="3 5">DSM 9581</strain>
    </source>
</reference>
<dbReference type="OrthoDB" id="5125705at2"/>
<evidence type="ECO:0000313" key="2">
    <source>
        <dbReference type="EMBL" id="GEL47411.1"/>
    </source>
</evidence>
<evidence type="ECO:0008006" key="6">
    <source>
        <dbReference type="Google" id="ProtNLM"/>
    </source>
</evidence>
<dbReference type="Proteomes" id="UP000321723">
    <property type="component" value="Unassembled WGS sequence"/>
</dbReference>
<feature type="region of interest" description="Disordered" evidence="1">
    <location>
        <begin position="128"/>
        <end position="161"/>
    </location>
</feature>
<sequence length="161" mass="16886">MPDLDNPEGGDKGAKAYVPPATQADLDAIIGKRLARAEAQFSDYDDLKAKAARLDEIEEANKTEAQKAADRISAAEAEAASVPAKVADGLRSALVSLGVVPEDRKVLLTATDPDALLEQVKAIQGIKKTGGRDALAGRTPSTPGGADPKREWLRGLTGRDD</sequence>
<organism evidence="2 4">
    <name type="scientific">Cellulomonas hominis</name>
    <dbReference type="NCBI Taxonomy" id="156981"/>
    <lineage>
        <taxon>Bacteria</taxon>
        <taxon>Bacillati</taxon>
        <taxon>Actinomycetota</taxon>
        <taxon>Actinomycetes</taxon>
        <taxon>Micrococcales</taxon>
        <taxon>Cellulomonadaceae</taxon>
        <taxon>Cellulomonas</taxon>
    </lineage>
</organism>
<protein>
    <recommendedName>
        <fullName evidence="6">Scaffolding protein</fullName>
    </recommendedName>
</protein>
<accession>A0A511FDW4</accession>
<dbReference type="EMBL" id="JACHDN010000001">
    <property type="protein sequence ID" value="MBB5472493.1"/>
    <property type="molecule type" value="Genomic_DNA"/>
</dbReference>
<gene>
    <name evidence="2" type="ORF">CHO01_25270</name>
    <name evidence="3" type="ORF">HNR08_001229</name>
</gene>
<dbReference type="EMBL" id="BJVQ01000037">
    <property type="protein sequence ID" value="GEL47411.1"/>
    <property type="molecule type" value="Genomic_DNA"/>
</dbReference>
<name>A0A511FDW4_9CELL</name>
<evidence type="ECO:0000313" key="5">
    <source>
        <dbReference type="Proteomes" id="UP000564629"/>
    </source>
</evidence>